<evidence type="ECO:0000313" key="3">
    <source>
        <dbReference type="EMBL" id="MDG5974627.1"/>
    </source>
</evidence>
<name>A0A9X4S733_9BURK</name>
<dbReference type="EMBL" id="AOGK01000003">
    <property type="protein sequence ID" value="MDG5974627.1"/>
    <property type="molecule type" value="Genomic_DNA"/>
</dbReference>
<proteinExistence type="predicted"/>
<dbReference type="RefSeq" id="WP_084236111.1">
    <property type="nucleotide sequence ID" value="NZ_AOGK01000003.1"/>
</dbReference>
<gene>
    <name evidence="3" type="ORF">H010_05142</name>
</gene>
<protein>
    <submittedName>
        <fullName evidence="3">Flp pilus assembly protein TadG</fullName>
    </submittedName>
</protein>
<sequence length="164" mass="16849">MRSTMHSQRGVAAVEMAIVLIPMLVLCFGITELGRALYQYNGLVKATRGAARYLSQQSLASPPPGETADGLRLKARSLALCGAFDCSGVPALVPNLTLAMISVCDPVACVGTHANVLTGEGTTSLVTVSIGAGDAGYGFTSAVPWVVPSITFGTINITMASSTN</sequence>
<keyword evidence="1" id="KW-1133">Transmembrane helix</keyword>
<evidence type="ECO:0000256" key="1">
    <source>
        <dbReference type="SAM" id="Phobius"/>
    </source>
</evidence>
<dbReference type="AlphaFoldDB" id="A0A9X4S733"/>
<dbReference type="Proteomes" id="UP001152876">
    <property type="component" value="Unassembled WGS sequence"/>
</dbReference>
<comment type="caution">
    <text evidence="3">The sequence shown here is derived from an EMBL/GenBank/DDBJ whole genome shotgun (WGS) entry which is preliminary data.</text>
</comment>
<keyword evidence="1" id="KW-0812">Transmembrane</keyword>
<dbReference type="InterPro" id="IPR012495">
    <property type="entry name" value="TadE-like_dom"/>
</dbReference>
<keyword evidence="4" id="KW-1185">Reference proteome</keyword>
<evidence type="ECO:0000313" key="4">
    <source>
        <dbReference type="Proteomes" id="UP001152876"/>
    </source>
</evidence>
<accession>A0A9X4S733</accession>
<feature type="transmembrane region" description="Helical" evidence="1">
    <location>
        <begin position="12"/>
        <end position="31"/>
    </location>
</feature>
<keyword evidence="1" id="KW-0472">Membrane</keyword>
<feature type="domain" description="TadE-like" evidence="2">
    <location>
        <begin position="10"/>
        <end position="52"/>
    </location>
</feature>
<dbReference type="Pfam" id="PF07811">
    <property type="entry name" value="TadE"/>
    <property type="match status" value="1"/>
</dbReference>
<reference evidence="3" key="1">
    <citation type="submission" date="2013-01" db="EMBL/GenBank/DDBJ databases">
        <title>Genome draft of Hydrogenophaga taeniospiralis 2K1.</title>
        <authorList>
            <person name="Gomila M."/>
            <person name="Lalucat J."/>
        </authorList>
    </citation>
    <scope>NUCLEOTIDE SEQUENCE</scope>
    <source>
        <strain evidence="3">CCUG 15921</strain>
    </source>
</reference>
<organism evidence="3 4">
    <name type="scientific">Hydrogenophaga taeniospiralis CCUG 15921</name>
    <dbReference type="NCBI Taxonomy" id="1281780"/>
    <lineage>
        <taxon>Bacteria</taxon>
        <taxon>Pseudomonadati</taxon>
        <taxon>Pseudomonadota</taxon>
        <taxon>Betaproteobacteria</taxon>
        <taxon>Burkholderiales</taxon>
        <taxon>Comamonadaceae</taxon>
        <taxon>Hydrogenophaga</taxon>
    </lineage>
</organism>
<evidence type="ECO:0000259" key="2">
    <source>
        <dbReference type="Pfam" id="PF07811"/>
    </source>
</evidence>